<evidence type="ECO:0000256" key="3">
    <source>
        <dbReference type="ARBA" id="ARBA00022490"/>
    </source>
</evidence>
<evidence type="ECO:0000256" key="1">
    <source>
        <dbReference type="ARBA" id="ARBA00004496"/>
    </source>
</evidence>
<name>A0AAD5TWW2_9FUNG</name>
<dbReference type="PANTHER" id="PTHR48094:SF12">
    <property type="entry name" value="PARKINSON DISEASE PROTEIN 7 HOMOLOG"/>
    <property type="match status" value="1"/>
</dbReference>
<comment type="caution">
    <text evidence="6">The sequence shown here is derived from an EMBL/GenBank/DDBJ whole genome shotgun (WGS) entry which is preliminary data.</text>
</comment>
<feature type="non-terminal residue" evidence="6">
    <location>
        <position position="188"/>
    </location>
</feature>
<dbReference type="AlphaFoldDB" id="A0AAD5TWW2"/>
<dbReference type="PANTHER" id="PTHR48094">
    <property type="entry name" value="PROTEIN/NUCLEIC ACID DEGLYCASE DJ-1-RELATED"/>
    <property type="match status" value="1"/>
</dbReference>
<dbReference type="InterPro" id="IPR006287">
    <property type="entry name" value="DJ-1"/>
</dbReference>
<gene>
    <name evidence="6" type="ORF">HK099_000855</name>
</gene>
<reference evidence="6" key="1">
    <citation type="submission" date="2020-05" db="EMBL/GenBank/DDBJ databases">
        <title>Phylogenomic resolution of chytrid fungi.</title>
        <authorList>
            <person name="Stajich J.E."/>
            <person name="Amses K."/>
            <person name="Simmons R."/>
            <person name="Seto K."/>
            <person name="Myers J."/>
            <person name="Bonds A."/>
            <person name="Quandt C.A."/>
            <person name="Barry K."/>
            <person name="Liu P."/>
            <person name="Grigoriev I."/>
            <person name="Longcore J.E."/>
            <person name="James T.Y."/>
        </authorList>
    </citation>
    <scope>NUCLEOTIDE SEQUENCE</scope>
    <source>
        <strain evidence="6">JEL0476</strain>
    </source>
</reference>
<dbReference type="GO" id="GO:0023051">
    <property type="term" value="P:regulation of signaling"/>
    <property type="evidence" value="ECO:0007669"/>
    <property type="project" value="UniProtKB-ARBA"/>
</dbReference>
<dbReference type="Proteomes" id="UP001211065">
    <property type="component" value="Unassembled WGS sequence"/>
</dbReference>
<dbReference type="InterPro" id="IPR050325">
    <property type="entry name" value="Prot/Nucl_acid_deglycase"/>
</dbReference>
<dbReference type="FunFam" id="3.40.50.880:FF:000022">
    <property type="entry name" value="protein deglycase DJ-1"/>
    <property type="match status" value="1"/>
</dbReference>
<dbReference type="InterPro" id="IPR002818">
    <property type="entry name" value="DJ-1/PfpI"/>
</dbReference>
<dbReference type="InterPro" id="IPR029062">
    <property type="entry name" value="Class_I_gatase-like"/>
</dbReference>
<dbReference type="GO" id="GO:0010646">
    <property type="term" value="P:regulation of cell communication"/>
    <property type="evidence" value="ECO:0007669"/>
    <property type="project" value="UniProtKB-ARBA"/>
</dbReference>
<sequence length="188" mass="20772">METKTETKALVVVAEGSEEMETVVVVDMLRRANITVTLAALTVNPNHDYVTFSRNVKIVPDRYLEEIMDQTDFDVFILPGGINGAKAFKTSKLIQNLLETYLKDETKLVALLCAAPIALTPLTLQILAGKKITSHPSVKNQFDLNYYDYSEDRVVHDGNLITSRGPGTSCEFSLKIIETLIGKHAAEA</sequence>
<organism evidence="6 7">
    <name type="scientific">Clydaea vesicula</name>
    <dbReference type="NCBI Taxonomy" id="447962"/>
    <lineage>
        <taxon>Eukaryota</taxon>
        <taxon>Fungi</taxon>
        <taxon>Fungi incertae sedis</taxon>
        <taxon>Chytridiomycota</taxon>
        <taxon>Chytridiomycota incertae sedis</taxon>
        <taxon>Chytridiomycetes</taxon>
        <taxon>Lobulomycetales</taxon>
        <taxon>Lobulomycetaceae</taxon>
        <taxon>Clydaea</taxon>
    </lineage>
</organism>
<evidence type="ECO:0000313" key="7">
    <source>
        <dbReference type="Proteomes" id="UP001211065"/>
    </source>
</evidence>
<evidence type="ECO:0000256" key="2">
    <source>
        <dbReference type="ARBA" id="ARBA00013134"/>
    </source>
</evidence>
<comment type="catalytic activity">
    <reaction evidence="4">
        <text>methylglyoxal + H2O = (R)-lactate + H(+)</text>
        <dbReference type="Rhea" id="RHEA:27754"/>
        <dbReference type="ChEBI" id="CHEBI:15377"/>
        <dbReference type="ChEBI" id="CHEBI:15378"/>
        <dbReference type="ChEBI" id="CHEBI:16004"/>
        <dbReference type="ChEBI" id="CHEBI:17158"/>
        <dbReference type="EC" id="4.2.1.130"/>
    </reaction>
</comment>
<dbReference type="GO" id="GO:0006979">
    <property type="term" value="P:response to oxidative stress"/>
    <property type="evidence" value="ECO:0007669"/>
    <property type="project" value="TreeGrafter"/>
</dbReference>
<keyword evidence="3" id="KW-0963">Cytoplasm</keyword>
<dbReference type="Pfam" id="PF01965">
    <property type="entry name" value="DJ-1_PfpI"/>
    <property type="match status" value="1"/>
</dbReference>
<accession>A0AAD5TWW2</accession>
<dbReference type="EMBL" id="JADGJW010001210">
    <property type="protein sequence ID" value="KAJ3205372.1"/>
    <property type="molecule type" value="Genomic_DNA"/>
</dbReference>
<comment type="subcellular location">
    <subcellularLocation>
        <location evidence="1">Cytoplasm</location>
    </subcellularLocation>
</comment>
<dbReference type="EC" id="4.2.1.130" evidence="2"/>
<dbReference type="CDD" id="cd03135">
    <property type="entry name" value="GATase1_DJ-1"/>
    <property type="match status" value="1"/>
</dbReference>
<dbReference type="SUPFAM" id="SSF52317">
    <property type="entry name" value="Class I glutamine amidotransferase-like"/>
    <property type="match status" value="1"/>
</dbReference>
<proteinExistence type="predicted"/>
<dbReference type="GO" id="GO:0005739">
    <property type="term" value="C:mitochondrion"/>
    <property type="evidence" value="ECO:0007669"/>
    <property type="project" value="TreeGrafter"/>
</dbReference>
<evidence type="ECO:0000259" key="5">
    <source>
        <dbReference type="Pfam" id="PF01965"/>
    </source>
</evidence>
<evidence type="ECO:0000256" key="4">
    <source>
        <dbReference type="ARBA" id="ARBA00048082"/>
    </source>
</evidence>
<evidence type="ECO:0000313" key="6">
    <source>
        <dbReference type="EMBL" id="KAJ3205372.1"/>
    </source>
</evidence>
<protein>
    <recommendedName>
        <fullName evidence="2">D-lactate dehydratase</fullName>
        <ecNumber evidence="2">4.2.1.130</ecNumber>
    </recommendedName>
</protein>
<dbReference type="NCBIfam" id="TIGR01383">
    <property type="entry name" value="not_thiJ"/>
    <property type="match status" value="1"/>
</dbReference>
<dbReference type="GO" id="GO:0005634">
    <property type="term" value="C:nucleus"/>
    <property type="evidence" value="ECO:0007669"/>
    <property type="project" value="TreeGrafter"/>
</dbReference>
<dbReference type="Gene3D" id="3.40.50.880">
    <property type="match status" value="1"/>
</dbReference>
<dbReference type="GO" id="GO:1903189">
    <property type="term" value="P:glyoxal metabolic process"/>
    <property type="evidence" value="ECO:0007669"/>
    <property type="project" value="TreeGrafter"/>
</dbReference>
<feature type="domain" description="DJ-1/PfpI" evidence="5">
    <location>
        <begin position="8"/>
        <end position="178"/>
    </location>
</feature>
<dbReference type="GO" id="GO:0019172">
    <property type="term" value="F:glyoxalase III activity"/>
    <property type="evidence" value="ECO:0007669"/>
    <property type="project" value="UniProtKB-EC"/>
</dbReference>
<keyword evidence="7" id="KW-1185">Reference proteome</keyword>